<dbReference type="InterPro" id="IPR001692">
    <property type="entry name" value="Histidinol_DH_CS"/>
</dbReference>
<dbReference type="Pfam" id="PF00815">
    <property type="entry name" value="Histidinol_dh"/>
    <property type="match status" value="1"/>
</dbReference>
<dbReference type="NCBIfam" id="TIGR00069">
    <property type="entry name" value="hisD"/>
    <property type="match status" value="1"/>
</dbReference>
<protein>
    <recommendedName>
        <fullName evidence="5">Histidinol dehydrogenase</fullName>
        <shortName evidence="5">HDH</shortName>
        <ecNumber evidence="5">1.1.1.23</ecNumber>
    </recommendedName>
</protein>
<dbReference type="PRINTS" id="PR00083">
    <property type="entry name" value="HOLDHDRGNASE"/>
</dbReference>
<evidence type="ECO:0000256" key="9">
    <source>
        <dbReference type="PIRSR" id="PIRSR000099-3"/>
    </source>
</evidence>
<sequence length="415" mass="43985">MRILRLEKSSGLLAKLAARGMADASRVEPVVRKIVVDVRKNGDAALRRYASKLDGLGKTAALRVSTEELKSAWDATRSEFKQAIRAAAKNIERFARWQMPKSWTRDAGDGIELGQIIRPIESVGCYVPGGRYPLPSTVLMTVVPARVAGVERVVVVSPNPARETLAAAYLLGVGEFYRIGGAQAVAALAYGTESVERVAKIVGPGNIFVTTAKKLVAFDCAIDMLAGPTEAAIVSERGNARFIAADLVAQAEHDPETMVAFFTTSPSLADAVKKQVALLAAKNTIARKALATRGYIFVAQDIAQAMEAANQFASEHLTVDEDLLETVSSAGSVFVGDYSAQSFGDYASGPNHVLPTGGLARVRGGLSVLDYVKIITVQKISRKGLRALAPIAETLAAAEGLVAHGQSVAIRRANA</sequence>
<organism evidence="12 13">
    <name type="scientific">Koribacter versatilis (strain Ellin345)</name>
    <dbReference type="NCBI Taxonomy" id="204669"/>
    <lineage>
        <taxon>Bacteria</taxon>
        <taxon>Pseudomonadati</taxon>
        <taxon>Acidobacteriota</taxon>
        <taxon>Terriglobia</taxon>
        <taxon>Terriglobales</taxon>
        <taxon>Candidatus Korobacteraceae</taxon>
        <taxon>Candidatus Korobacter</taxon>
    </lineage>
</organism>
<dbReference type="STRING" id="204669.Acid345_3683"/>
<dbReference type="GO" id="GO:0008270">
    <property type="term" value="F:zinc ion binding"/>
    <property type="evidence" value="ECO:0007669"/>
    <property type="project" value="UniProtKB-UniRule"/>
</dbReference>
<feature type="binding site" evidence="5 9">
    <location>
        <position position="404"/>
    </location>
    <ligand>
        <name>substrate</name>
    </ligand>
</feature>
<evidence type="ECO:0000256" key="8">
    <source>
        <dbReference type="PIRSR" id="PIRSR000099-2"/>
    </source>
</evidence>
<feature type="binding site" evidence="5 9">
    <location>
        <position position="399"/>
    </location>
    <ligand>
        <name>substrate</name>
    </ligand>
</feature>
<dbReference type="eggNOG" id="COG0141">
    <property type="taxonomic scope" value="Bacteria"/>
</dbReference>
<dbReference type="FunFam" id="3.40.50.1980:FF:000001">
    <property type="entry name" value="Histidinol dehydrogenase"/>
    <property type="match status" value="1"/>
</dbReference>
<gene>
    <name evidence="5" type="primary">hisD</name>
    <name evidence="12" type="ordered locus">Acid345_3683</name>
</gene>
<keyword evidence="2 5" id="KW-0479">Metal-binding</keyword>
<feature type="binding site" evidence="5 9">
    <location>
        <position position="345"/>
    </location>
    <ligand>
        <name>substrate</name>
    </ligand>
</feature>
<dbReference type="HAMAP" id="MF_01024">
    <property type="entry name" value="HisD"/>
    <property type="match status" value="1"/>
</dbReference>
<accession>Q1IKB6</accession>
<dbReference type="KEGG" id="aba:Acid345_3683"/>
<evidence type="ECO:0000256" key="6">
    <source>
        <dbReference type="PIRNR" id="PIRNR000099"/>
    </source>
</evidence>
<dbReference type="InterPro" id="IPR016161">
    <property type="entry name" value="Ald_DH/histidinol_DH"/>
</dbReference>
<dbReference type="GO" id="GO:0051287">
    <property type="term" value="F:NAD binding"/>
    <property type="evidence" value="ECO:0007669"/>
    <property type="project" value="InterPro"/>
</dbReference>
<comment type="similarity">
    <text evidence="1 5 6 11">Belongs to the histidinol dehydrogenase family.</text>
</comment>
<evidence type="ECO:0000256" key="10">
    <source>
        <dbReference type="PIRSR" id="PIRSR000099-4"/>
    </source>
</evidence>
<dbReference type="Gene3D" id="3.40.50.1980">
    <property type="entry name" value="Nitrogenase molybdenum iron protein domain"/>
    <property type="match status" value="2"/>
</dbReference>
<dbReference type="PANTHER" id="PTHR21256">
    <property type="entry name" value="HISTIDINOL DEHYDROGENASE HDH"/>
    <property type="match status" value="1"/>
</dbReference>
<dbReference type="HOGENOM" id="CLU_006732_3_3_0"/>
<keyword evidence="13" id="KW-1185">Reference proteome</keyword>
<evidence type="ECO:0000313" key="13">
    <source>
        <dbReference type="Proteomes" id="UP000002432"/>
    </source>
</evidence>
<evidence type="ECO:0000256" key="1">
    <source>
        <dbReference type="ARBA" id="ARBA00010178"/>
    </source>
</evidence>
<dbReference type="EMBL" id="CP000360">
    <property type="protein sequence ID" value="ABF42684.1"/>
    <property type="molecule type" value="Genomic_DNA"/>
</dbReference>
<dbReference type="GO" id="GO:0005737">
    <property type="term" value="C:cytoplasm"/>
    <property type="evidence" value="ECO:0007669"/>
    <property type="project" value="TreeGrafter"/>
</dbReference>
<keyword evidence="5 8" id="KW-0520">NAD</keyword>
<dbReference type="OrthoDB" id="9805269at2"/>
<feature type="binding site" evidence="5 10">
    <location>
        <position position="253"/>
    </location>
    <ligand>
        <name>Zn(2+)</name>
        <dbReference type="ChEBI" id="CHEBI:29105"/>
    </ligand>
</feature>
<comment type="catalytic activity">
    <reaction evidence="5">
        <text>L-histidinol + 2 NAD(+) + H2O = L-histidine + 2 NADH + 3 H(+)</text>
        <dbReference type="Rhea" id="RHEA:20641"/>
        <dbReference type="ChEBI" id="CHEBI:15377"/>
        <dbReference type="ChEBI" id="CHEBI:15378"/>
        <dbReference type="ChEBI" id="CHEBI:57540"/>
        <dbReference type="ChEBI" id="CHEBI:57595"/>
        <dbReference type="ChEBI" id="CHEBI:57699"/>
        <dbReference type="ChEBI" id="CHEBI:57945"/>
        <dbReference type="EC" id="1.1.1.23"/>
    </reaction>
</comment>
<evidence type="ECO:0000313" key="12">
    <source>
        <dbReference type="EMBL" id="ABF42684.1"/>
    </source>
</evidence>
<dbReference type="Gene3D" id="1.20.5.1300">
    <property type="match status" value="1"/>
</dbReference>
<evidence type="ECO:0000256" key="3">
    <source>
        <dbReference type="ARBA" id="ARBA00022833"/>
    </source>
</evidence>
<evidence type="ECO:0000256" key="4">
    <source>
        <dbReference type="ARBA" id="ARBA00023002"/>
    </source>
</evidence>
<evidence type="ECO:0000256" key="2">
    <source>
        <dbReference type="ARBA" id="ARBA00022723"/>
    </source>
</evidence>
<evidence type="ECO:0000256" key="5">
    <source>
        <dbReference type="HAMAP-Rule" id="MF_01024"/>
    </source>
</evidence>
<evidence type="ECO:0000256" key="11">
    <source>
        <dbReference type="RuleBase" id="RU004175"/>
    </source>
</evidence>
<dbReference type="EC" id="1.1.1.23" evidence="5"/>
<feature type="binding site" evidence="5 8">
    <location>
        <position position="126"/>
    </location>
    <ligand>
        <name>NAD(+)</name>
        <dbReference type="ChEBI" id="CHEBI:57540"/>
    </ligand>
</feature>
<proteinExistence type="inferred from homology"/>
<dbReference type="Proteomes" id="UP000002432">
    <property type="component" value="Chromosome"/>
</dbReference>
<feature type="binding site" evidence="5 10">
    <location>
        <position position="404"/>
    </location>
    <ligand>
        <name>Zn(2+)</name>
        <dbReference type="ChEBI" id="CHEBI:29105"/>
    </ligand>
</feature>
<dbReference type="CDD" id="cd06572">
    <property type="entry name" value="Histidinol_dh"/>
    <property type="match status" value="1"/>
</dbReference>
<feature type="active site" description="Proton acceptor" evidence="5 7">
    <location>
        <position position="316"/>
    </location>
</feature>
<dbReference type="SUPFAM" id="SSF53720">
    <property type="entry name" value="ALDH-like"/>
    <property type="match status" value="1"/>
</dbReference>
<feature type="binding site" evidence="5 9">
    <location>
        <position position="229"/>
    </location>
    <ligand>
        <name>substrate</name>
    </ligand>
</feature>
<name>Q1IKB6_KORVE</name>
<comment type="cofactor">
    <cofactor evidence="5 10">
        <name>Zn(2+)</name>
        <dbReference type="ChEBI" id="CHEBI:29105"/>
    </cofactor>
    <text evidence="5 10">Binds 1 zinc ion per subunit.</text>
</comment>
<feature type="binding site" evidence="5 10">
    <location>
        <position position="250"/>
    </location>
    <ligand>
        <name>Zn(2+)</name>
        <dbReference type="ChEBI" id="CHEBI:29105"/>
    </ligand>
</feature>
<feature type="active site" description="Proton acceptor" evidence="5 7">
    <location>
        <position position="315"/>
    </location>
</feature>
<dbReference type="FunFam" id="3.40.50.1980:FF:000026">
    <property type="entry name" value="Histidinol dehydrogenase"/>
    <property type="match status" value="1"/>
</dbReference>
<dbReference type="InterPro" id="IPR012131">
    <property type="entry name" value="Hstdl_DH"/>
</dbReference>
<dbReference type="InterPro" id="IPR022695">
    <property type="entry name" value="Histidinol_DH_monofunct"/>
</dbReference>
<keyword evidence="3 5" id="KW-0862">Zinc</keyword>
<dbReference type="GO" id="GO:0004399">
    <property type="term" value="F:histidinol dehydrogenase activity"/>
    <property type="evidence" value="ECO:0007669"/>
    <property type="project" value="UniProtKB-UniRule"/>
</dbReference>
<dbReference type="AlphaFoldDB" id="Q1IKB6"/>
<dbReference type="RefSeq" id="WP_011524483.1">
    <property type="nucleotide sequence ID" value="NC_008009.1"/>
</dbReference>
<dbReference type="GO" id="GO:0000105">
    <property type="term" value="P:L-histidine biosynthetic process"/>
    <property type="evidence" value="ECO:0007669"/>
    <property type="project" value="UniProtKB-UniRule"/>
</dbReference>
<feature type="binding site" evidence="5 8">
    <location>
        <position position="206"/>
    </location>
    <ligand>
        <name>NAD(+)</name>
        <dbReference type="ChEBI" id="CHEBI:57540"/>
    </ligand>
</feature>
<dbReference type="PROSITE" id="PS00611">
    <property type="entry name" value="HISOL_DEHYDROGENASE"/>
    <property type="match status" value="1"/>
</dbReference>
<feature type="binding site" evidence="5 10">
    <location>
        <position position="345"/>
    </location>
    <ligand>
        <name>Zn(2+)</name>
        <dbReference type="ChEBI" id="CHEBI:29105"/>
    </ligand>
</feature>
<feature type="binding site" evidence="5 9">
    <location>
        <position position="250"/>
    </location>
    <ligand>
        <name>substrate</name>
    </ligand>
</feature>
<keyword evidence="5" id="KW-0028">Amino-acid biosynthesis</keyword>
<feature type="binding site" evidence="5 9">
    <location>
        <position position="253"/>
    </location>
    <ligand>
        <name>substrate</name>
    </ligand>
</feature>
<feature type="binding site" evidence="5 8">
    <location>
        <position position="183"/>
    </location>
    <ligand>
        <name>NAD(+)</name>
        <dbReference type="ChEBI" id="CHEBI:57540"/>
    </ligand>
</feature>
<dbReference type="UniPathway" id="UPA00031">
    <property type="reaction ID" value="UER00014"/>
</dbReference>
<feature type="binding site" evidence="5 9">
    <location>
        <position position="316"/>
    </location>
    <ligand>
        <name>substrate</name>
    </ligand>
</feature>
<comment type="pathway">
    <text evidence="5">Amino-acid biosynthesis; L-histidine biosynthesis; L-histidine from 5-phospho-alpha-D-ribose 1-diphosphate: step 9/9.</text>
</comment>
<evidence type="ECO:0000256" key="7">
    <source>
        <dbReference type="PIRSR" id="PIRSR000099-1"/>
    </source>
</evidence>
<dbReference type="PANTHER" id="PTHR21256:SF2">
    <property type="entry name" value="HISTIDINE BIOSYNTHESIS TRIFUNCTIONAL PROTEIN"/>
    <property type="match status" value="1"/>
</dbReference>
<dbReference type="EnsemblBacteria" id="ABF42684">
    <property type="protein sequence ID" value="ABF42684"/>
    <property type="gene ID" value="Acid345_3683"/>
</dbReference>
<keyword evidence="4 5" id="KW-0560">Oxidoreductase</keyword>
<comment type="function">
    <text evidence="5">Catalyzes the sequential NAD-dependent oxidations of L-histidinol to L-histidinaldehyde and then to L-histidine.</text>
</comment>
<dbReference type="PIRSF" id="PIRSF000099">
    <property type="entry name" value="Histidinol_dh"/>
    <property type="match status" value="1"/>
</dbReference>
<reference evidence="12 13" key="1">
    <citation type="journal article" date="2009" name="Appl. Environ. Microbiol.">
        <title>Three genomes from the phylum Acidobacteria provide insight into the lifestyles of these microorganisms in soils.</title>
        <authorList>
            <person name="Ward N.L."/>
            <person name="Challacombe J.F."/>
            <person name="Janssen P.H."/>
            <person name="Henrissat B."/>
            <person name="Coutinho P.M."/>
            <person name="Wu M."/>
            <person name="Xie G."/>
            <person name="Haft D.H."/>
            <person name="Sait M."/>
            <person name="Badger J."/>
            <person name="Barabote R.D."/>
            <person name="Bradley B."/>
            <person name="Brettin T.S."/>
            <person name="Brinkac L.M."/>
            <person name="Bruce D."/>
            <person name="Creasy T."/>
            <person name="Daugherty S.C."/>
            <person name="Davidsen T.M."/>
            <person name="DeBoy R.T."/>
            <person name="Detter J.C."/>
            <person name="Dodson R.J."/>
            <person name="Durkin A.S."/>
            <person name="Ganapathy A."/>
            <person name="Gwinn-Giglio M."/>
            <person name="Han C.S."/>
            <person name="Khouri H."/>
            <person name="Kiss H."/>
            <person name="Kothari S.P."/>
            <person name="Madupu R."/>
            <person name="Nelson K.E."/>
            <person name="Nelson W.C."/>
            <person name="Paulsen I."/>
            <person name="Penn K."/>
            <person name="Ren Q."/>
            <person name="Rosovitz M.J."/>
            <person name="Selengut J.D."/>
            <person name="Shrivastava S."/>
            <person name="Sullivan S.A."/>
            <person name="Tapia R."/>
            <person name="Thompson L.S."/>
            <person name="Watkins K.L."/>
            <person name="Yang Q."/>
            <person name="Yu C."/>
            <person name="Zafar N."/>
            <person name="Zhou L."/>
            <person name="Kuske C.R."/>
        </authorList>
    </citation>
    <scope>NUCLEOTIDE SEQUENCE [LARGE SCALE GENOMIC DNA]</scope>
    <source>
        <strain evidence="12 13">Ellin345</strain>
    </source>
</reference>
<keyword evidence="5" id="KW-0368">Histidine biosynthesis</keyword>